<dbReference type="STRING" id="434131.NRI_0450"/>
<comment type="function">
    <text evidence="8">Presumably involved in the processing and regular turnover of intracellular proteins. Catalyzes the removal of unsubstituted N-terminal amino acids from various peptides.</text>
</comment>
<name>C6V4W6_NEORI</name>
<dbReference type="GO" id="GO:0006508">
    <property type="term" value="P:proteolysis"/>
    <property type="evidence" value="ECO:0007669"/>
    <property type="project" value="UniProtKB-KW"/>
</dbReference>
<keyword evidence="5 8" id="KW-0645">Protease</keyword>
<accession>C6V4W6</accession>
<evidence type="ECO:0000256" key="8">
    <source>
        <dbReference type="HAMAP-Rule" id="MF_00181"/>
    </source>
</evidence>
<evidence type="ECO:0000313" key="11">
    <source>
        <dbReference type="Proteomes" id="UP000001627"/>
    </source>
</evidence>
<evidence type="ECO:0000256" key="5">
    <source>
        <dbReference type="ARBA" id="ARBA00022670"/>
    </source>
</evidence>
<dbReference type="HOGENOM" id="CLU_013734_6_0_5"/>
<evidence type="ECO:0000256" key="7">
    <source>
        <dbReference type="ARBA" id="ARBA00023211"/>
    </source>
</evidence>
<dbReference type="GO" id="GO:0070006">
    <property type="term" value="F:metalloaminopeptidase activity"/>
    <property type="evidence" value="ECO:0007669"/>
    <property type="project" value="InterPro"/>
</dbReference>
<reference evidence="10 11" key="1">
    <citation type="journal article" date="2009" name="Nucleic Acids Res.">
        <title>Analysis of complete genome sequence of Neorickettsia risticii: causative agent of Potomac horse fever.</title>
        <authorList>
            <person name="Lin M."/>
            <person name="Zhang C."/>
            <person name="Gibson K."/>
            <person name="Rikihisa Y."/>
        </authorList>
    </citation>
    <scope>NUCLEOTIDE SEQUENCE [LARGE SCALE GENOMIC DNA]</scope>
    <source>
        <strain evidence="10 11">Illinois</strain>
    </source>
</reference>
<dbReference type="InterPro" id="IPR000819">
    <property type="entry name" value="Peptidase_M17_C"/>
</dbReference>
<feature type="active site" evidence="8">
    <location>
        <position position="352"/>
    </location>
</feature>
<evidence type="ECO:0000256" key="2">
    <source>
        <dbReference type="ARBA" id="ARBA00000967"/>
    </source>
</evidence>
<keyword evidence="8" id="KW-0963">Cytoplasm</keyword>
<dbReference type="AlphaFoldDB" id="C6V4W6"/>
<dbReference type="Pfam" id="PF02789">
    <property type="entry name" value="Peptidase_M17_N"/>
    <property type="match status" value="1"/>
</dbReference>
<dbReference type="GO" id="GO:0030145">
    <property type="term" value="F:manganese ion binding"/>
    <property type="evidence" value="ECO:0007669"/>
    <property type="project" value="UniProtKB-UniRule"/>
</dbReference>
<evidence type="ECO:0000256" key="3">
    <source>
        <dbReference type="ARBA" id="ARBA00009528"/>
    </source>
</evidence>
<dbReference type="HAMAP" id="MF_00181">
    <property type="entry name" value="Cytosol_peptidase_M17"/>
    <property type="match status" value="1"/>
</dbReference>
<keyword evidence="8" id="KW-0479">Metal-binding</keyword>
<keyword evidence="6 8" id="KW-0378">Hydrolase</keyword>
<dbReference type="PANTHER" id="PTHR11963:SF23">
    <property type="entry name" value="CYTOSOL AMINOPEPTIDASE"/>
    <property type="match status" value="1"/>
</dbReference>
<evidence type="ECO:0000256" key="4">
    <source>
        <dbReference type="ARBA" id="ARBA00022438"/>
    </source>
</evidence>
<keyword evidence="4 8" id="KW-0031">Aminopeptidase</keyword>
<evidence type="ECO:0000256" key="6">
    <source>
        <dbReference type="ARBA" id="ARBA00022801"/>
    </source>
</evidence>
<dbReference type="SUPFAM" id="SSF53187">
    <property type="entry name" value="Zn-dependent exopeptidases"/>
    <property type="match status" value="1"/>
</dbReference>
<feature type="binding site" evidence="8">
    <location>
        <position position="271"/>
    </location>
    <ligand>
        <name>Mn(2+)</name>
        <dbReference type="ChEBI" id="CHEBI:29035"/>
        <label>2</label>
    </ligand>
</feature>
<dbReference type="Gene3D" id="3.40.630.10">
    <property type="entry name" value="Zn peptidases"/>
    <property type="match status" value="1"/>
</dbReference>
<dbReference type="EC" id="3.4.11.1" evidence="8"/>
<dbReference type="Pfam" id="PF00883">
    <property type="entry name" value="Peptidase_M17"/>
    <property type="match status" value="1"/>
</dbReference>
<dbReference type="InterPro" id="IPR023042">
    <property type="entry name" value="Peptidase_M17_leu_NH2_pept"/>
</dbReference>
<dbReference type="EC" id="3.4.11.10" evidence="8"/>
<dbReference type="CDD" id="cd00433">
    <property type="entry name" value="Peptidase_M17"/>
    <property type="match status" value="1"/>
</dbReference>
<comment type="catalytic activity">
    <reaction evidence="2 8">
        <text>Release of an N-terminal amino acid, preferentially leucine, but not glutamic or aspartic acids.</text>
        <dbReference type="EC" id="3.4.11.10"/>
    </reaction>
</comment>
<organism evidence="10 11">
    <name type="scientific">Neorickettsia risticii (strain Illinois)</name>
    <dbReference type="NCBI Taxonomy" id="434131"/>
    <lineage>
        <taxon>Bacteria</taxon>
        <taxon>Pseudomonadati</taxon>
        <taxon>Pseudomonadota</taxon>
        <taxon>Alphaproteobacteria</taxon>
        <taxon>Rickettsiales</taxon>
        <taxon>Anaplasmataceae</taxon>
        <taxon>Neorickettsia</taxon>
    </lineage>
</organism>
<dbReference type="PANTHER" id="PTHR11963">
    <property type="entry name" value="LEUCINE AMINOPEPTIDASE-RELATED"/>
    <property type="match status" value="1"/>
</dbReference>
<comment type="catalytic activity">
    <reaction evidence="1 8">
        <text>Release of an N-terminal amino acid, Xaa-|-Yaa-, in which Xaa is preferably Leu, but may be other amino acids including Pro although not Arg or Lys, and Yaa may be Pro. Amino acid amides and methyl esters are also readily hydrolyzed, but rates on arylamides are exceedingly low.</text>
        <dbReference type="EC" id="3.4.11.1"/>
    </reaction>
</comment>
<keyword evidence="11" id="KW-1185">Reference proteome</keyword>
<gene>
    <name evidence="8" type="primary">pepA</name>
    <name evidence="10" type="ordered locus">NRI_0450</name>
</gene>
<dbReference type="NCBIfam" id="NF002073">
    <property type="entry name" value="PRK00913.1-2"/>
    <property type="match status" value="1"/>
</dbReference>
<dbReference type="NCBIfam" id="NF002077">
    <property type="entry name" value="PRK00913.2-4"/>
    <property type="match status" value="1"/>
</dbReference>
<feature type="binding site" evidence="8">
    <location>
        <position position="289"/>
    </location>
    <ligand>
        <name>Mn(2+)</name>
        <dbReference type="ChEBI" id="CHEBI:29035"/>
        <label>2</label>
    </ligand>
</feature>
<dbReference type="RefSeq" id="WP_015816323.1">
    <property type="nucleotide sequence ID" value="NC_013009.1"/>
</dbReference>
<keyword evidence="7 8" id="KW-0464">Manganese</keyword>
<dbReference type="InterPro" id="IPR043472">
    <property type="entry name" value="Macro_dom-like"/>
</dbReference>
<dbReference type="GO" id="GO:0005737">
    <property type="term" value="C:cytoplasm"/>
    <property type="evidence" value="ECO:0007669"/>
    <property type="project" value="UniProtKB-SubCell"/>
</dbReference>
<protein>
    <recommendedName>
        <fullName evidence="8">Probable cytosol aminopeptidase</fullName>
        <ecNumber evidence="8">3.4.11.1</ecNumber>
    </recommendedName>
    <alternativeName>
        <fullName evidence="8">Leucine aminopeptidase</fullName>
        <shortName evidence="8">LAP</shortName>
        <ecNumber evidence="8">3.4.11.10</ecNumber>
    </alternativeName>
    <alternativeName>
        <fullName evidence="8">Leucyl aminopeptidase</fullName>
    </alternativeName>
</protein>
<feature type="binding site" evidence="8">
    <location>
        <position position="266"/>
    </location>
    <ligand>
        <name>Mn(2+)</name>
        <dbReference type="ChEBI" id="CHEBI:29035"/>
        <label>2</label>
    </ligand>
</feature>
<dbReference type="OrthoDB" id="9809354at2"/>
<dbReference type="NCBIfam" id="NF002075">
    <property type="entry name" value="PRK00913.2-2"/>
    <property type="match status" value="1"/>
</dbReference>
<dbReference type="EMBL" id="CP001431">
    <property type="protein sequence ID" value="ACT69436.1"/>
    <property type="molecule type" value="Genomic_DNA"/>
</dbReference>
<feature type="binding site" evidence="8">
    <location>
        <position position="350"/>
    </location>
    <ligand>
        <name>Mn(2+)</name>
        <dbReference type="ChEBI" id="CHEBI:29035"/>
        <label>2</label>
    </ligand>
</feature>
<dbReference type="InterPro" id="IPR008283">
    <property type="entry name" value="Peptidase_M17_N"/>
</dbReference>
<proteinExistence type="inferred from homology"/>
<dbReference type="Proteomes" id="UP000001627">
    <property type="component" value="Chromosome"/>
</dbReference>
<evidence type="ECO:0000256" key="1">
    <source>
        <dbReference type="ARBA" id="ARBA00000135"/>
    </source>
</evidence>
<dbReference type="Gene3D" id="3.40.220.10">
    <property type="entry name" value="Leucine Aminopeptidase, subunit E, domain 1"/>
    <property type="match status" value="1"/>
</dbReference>
<dbReference type="eggNOG" id="COG0260">
    <property type="taxonomic scope" value="Bacteria"/>
</dbReference>
<feature type="binding site" evidence="8">
    <location>
        <position position="271"/>
    </location>
    <ligand>
        <name>Mn(2+)</name>
        <dbReference type="ChEBI" id="CHEBI:29035"/>
        <label>1</label>
    </ligand>
</feature>
<feature type="domain" description="Cytosol aminopeptidase" evidence="9">
    <location>
        <begin position="346"/>
        <end position="353"/>
    </location>
</feature>
<comment type="similarity">
    <text evidence="3 8">Belongs to the peptidase M17 family.</text>
</comment>
<dbReference type="PROSITE" id="PS00631">
    <property type="entry name" value="CYTOSOL_AP"/>
    <property type="match status" value="1"/>
</dbReference>
<dbReference type="SUPFAM" id="SSF52949">
    <property type="entry name" value="Macro domain-like"/>
    <property type="match status" value="1"/>
</dbReference>
<feature type="binding site" evidence="8">
    <location>
        <position position="350"/>
    </location>
    <ligand>
        <name>Mn(2+)</name>
        <dbReference type="ChEBI" id="CHEBI:29035"/>
        <label>1</label>
    </ligand>
</feature>
<dbReference type="InterPro" id="IPR011356">
    <property type="entry name" value="Leucine_aapep/pepB"/>
</dbReference>
<dbReference type="KEGG" id="nri:NRI_0450"/>
<feature type="binding site" evidence="8">
    <location>
        <position position="348"/>
    </location>
    <ligand>
        <name>Mn(2+)</name>
        <dbReference type="ChEBI" id="CHEBI:29035"/>
        <label>1</label>
    </ligand>
</feature>
<comment type="cofactor">
    <cofactor evidence="8">
        <name>Mn(2+)</name>
        <dbReference type="ChEBI" id="CHEBI:29035"/>
    </cofactor>
    <text evidence="8">Binds 2 manganese ions per subunit.</text>
</comment>
<evidence type="ECO:0000313" key="10">
    <source>
        <dbReference type="EMBL" id="ACT69436.1"/>
    </source>
</evidence>
<comment type="subcellular location">
    <subcellularLocation>
        <location evidence="8">Cytoplasm</location>
    </subcellularLocation>
</comment>
<evidence type="ECO:0000259" key="9">
    <source>
        <dbReference type="PROSITE" id="PS00631"/>
    </source>
</evidence>
<dbReference type="NCBIfam" id="NF002074">
    <property type="entry name" value="PRK00913.1-4"/>
    <property type="match status" value="1"/>
</dbReference>
<dbReference type="PRINTS" id="PR00481">
    <property type="entry name" value="LAMNOPPTDASE"/>
</dbReference>
<feature type="active site" evidence="8">
    <location>
        <position position="278"/>
    </location>
</feature>
<sequence>MEVFFLSPVEAMQSEPILFSGLYENSEFFGRISILDQQSSSFISKSIASTSFTGKIGENVCIFLSDLVEGYPKLQQLCLIGLGKQKDFGAHTAEKIGTQIASLMKKNNVSSATVLLDGLKDDYALDLAFGAKVKDYSFNKYKTKKVDDKSITLERLVIGIENYEHICSVFREKVEPLIESIKLTRDLINEPANHLNPETYANAVREITKTAPNLKIEILDEKIMQKLGMNALLGVGQGSAYPSRLAVVKYNGAVDKDEPYIALVGKGVTFDSGGISLKPARGMWHMISDMAGSATVLGAIHAVAKKGVKANVAAVLGIVENAVSGVAQRPGDVVKSASGKTIEVLNTDAEGRLVLADALWYAQEHLKANQVIDVATLTGAIVVALGHDHAGLFSNDDVLAENLANIGKKVGEKLWRMPMSKNYDDLVNSEVADVKNISTENHGADSITAAQFLKRFINDGTKWAHLDIAGVAWNNSTSHFSSTGASGFGVRLLTEFISESAKDTSK</sequence>